<gene>
    <name evidence="2" type="ORF">PAXINDRAFT_16684</name>
</gene>
<sequence length="278" mass="31038">MAEIPVLRTDGRNWSAWHENLEWTLDELGVSAYISETTPNPYDEQVNALAKCAIASTIPDSLFYRILHLKSAQECFETLKNLFEKSTATTRVLEDTSSYRTTKWEAAYYSVETANYRVHTRDVGDTSHRDDGVSDGSGRRNNDVPQNNTHRQHQREPKGQGRVERRREEGEKGRKSTGRVDEKLTAATGPGKRATDQMAGGVSLVKPTSSQENVPGTHVDTPSPPPPSTPSLSDEQMAPKSKRPTHQRSRNSHVPRNGTRRTREDDVEGSQGKAKSRS</sequence>
<dbReference type="OrthoDB" id="2705624at2759"/>
<name>A0A0C9TR75_PAXIN</name>
<protein>
    <submittedName>
        <fullName evidence="2">Uncharacterized protein</fullName>
    </submittedName>
</protein>
<dbReference type="HOGENOM" id="CLU_007654_3_0_1"/>
<reference evidence="2 3" key="1">
    <citation type="submission" date="2014-06" db="EMBL/GenBank/DDBJ databases">
        <authorList>
            <consortium name="DOE Joint Genome Institute"/>
            <person name="Kuo A."/>
            <person name="Kohler A."/>
            <person name="Nagy L.G."/>
            <person name="Floudas D."/>
            <person name="Copeland A."/>
            <person name="Barry K.W."/>
            <person name="Cichocki N."/>
            <person name="Veneault-Fourrey C."/>
            <person name="LaButti K."/>
            <person name="Lindquist E.A."/>
            <person name="Lipzen A."/>
            <person name="Lundell T."/>
            <person name="Morin E."/>
            <person name="Murat C."/>
            <person name="Sun H."/>
            <person name="Tunlid A."/>
            <person name="Henrissat B."/>
            <person name="Grigoriev I.V."/>
            <person name="Hibbett D.S."/>
            <person name="Martin F."/>
            <person name="Nordberg H.P."/>
            <person name="Cantor M.N."/>
            <person name="Hua S.X."/>
        </authorList>
    </citation>
    <scope>NUCLEOTIDE SEQUENCE [LARGE SCALE GENOMIC DNA]</scope>
    <source>
        <strain evidence="2 3">ATCC 200175</strain>
    </source>
</reference>
<reference evidence="3" key="2">
    <citation type="submission" date="2015-01" db="EMBL/GenBank/DDBJ databases">
        <title>Evolutionary Origins and Diversification of the Mycorrhizal Mutualists.</title>
        <authorList>
            <consortium name="DOE Joint Genome Institute"/>
            <consortium name="Mycorrhizal Genomics Consortium"/>
            <person name="Kohler A."/>
            <person name="Kuo A."/>
            <person name="Nagy L.G."/>
            <person name="Floudas D."/>
            <person name="Copeland A."/>
            <person name="Barry K.W."/>
            <person name="Cichocki N."/>
            <person name="Veneault-Fourrey C."/>
            <person name="LaButti K."/>
            <person name="Lindquist E.A."/>
            <person name="Lipzen A."/>
            <person name="Lundell T."/>
            <person name="Morin E."/>
            <person name="Murat C."/>
            <person name="Riley R."/>
            <person name="Ohm R."/>
            <person name="Sun H."/>
            <person name="Tunlid A."/>
            <person name="Henrissat B."/>
            <person name="Grigoriev I.V."/>
            <person name="Hibbett D.S."/>
            <person name="Martin F."/>
        </authorList>
    </citation>
    <scope>NUCLEOTIDE SEQUENCE [LARGE SCALE GENOMIC DNA]</scope>
    <source>
        <strain evidence="3">ATCC 200175</strain>
    </source>
</reference>
<accession>A0A0C9TR75</accession>
<feature type="compositionally biased region" description="Basic and acidic residues" evidence="1">
    <location>
        <begin position="120"/>
        <end position="142"/>
    </location>
</feature>
<organism evidence="2 3">
    <name type="scientific">Paxillus involutus ATCC 200175</name>
    <dbReference type="NCBI Taxonomy" id="664439"/>
    <lineage>
        <taxon>Eukaryota</taxon>
        <taxon>Fungi</taxon>
        <taxon>Dikarya</taxon>
        <taxon>Basidiomycota</taxon>
        <taxon>Agaricomycotina</taxon>
        <taxon>Agaricomycetes</taxon>
        <taxon>Agaricomycetidae</taxon>
        <taxon>Boletales</taxon>
        <taxon>Paxilineae</taxon>
        <taxon>Paxillaceae</taxon>
        <taxon>Paxillus</taxon>
    </lineage>
</organism>
<dbReference type="Proteomes" id="UP000053647">
    <property type="component" value="Unassembled WGS sequence"/>
</dbReference>
<proteinExistence type="predicted"/>
<feature type="region of interest" description="Disordered" evidence="1">
    <location>
        <begin position="120"/>
        <end position="278"/>
    </location>
</feature>
<evidence type="ECO:0000256" key="1">
    <source>
        <dbReference type="SAM" id="MobiDB-lite"/>
    </source>
</evidence>
<dbReference type="EMBL" id="KN819410">
    <property type="protein sequence ID" value="KIJ10287.1"/>
    <property type="molecule type" value="Genomic_DNA"/>
</dbReference>
<dbReference type="AlphaFoldDB" id="A0A0C9TR75"/>
<feature type="compositionally biased region" description="Basic residues" evidence="1">
    <location>
        <begin position="240"/>
        <end position="253"/>
    </location>
</feature>
<evidence type="ECO:0000313" key="2">
    <source>
        <dbReference type="EMBL" id="KIJ10287.1"/>
    </source>
</evidence>
<evidence type="ECO:0000313" key="3">
    <source>
        <dbReference type="Proteomes" id="UP000053647"/>
    </source>
</evidence>
<feature type="compositionally biased region" description="Basic and acidic residues" evidence="1">
    <location>
        <begin position="154"/>
        <end position="184"/>
    </location>
</feature>
<keyword evidence="3" id="KW-1185">Reference proteome</keyword>